<organism evidence="16 17">
    <name type="scientific">Ceratopteris richardii</name>
    <name type="common">Triangle waterfern</name>
    <dbReference type="NCBI Taxonomy" id="49495"/>
    <lineage>
        <taxon>Eukaryota</taxon>
        <taxon>Viridiplantae</taxon>
        <taxon>Streptophyta</taxon>
        <taxon>Embryophyta</taxon>
        <taxon>Tracheophyta</taxon>
        <taxon>Polypodiopsida</taxon>
        <taxon>Polypodiidae</taxon>
        <taxon>Polypodiales</taxon>
        <taxon>Pteridineae</taxon>
        <taxon>Pteridaceae</taxon>
        <taxon>Parkerioideae</taxon>
        <taxon>Ceratopteris</taxon>
    </lineage>
</organism>
<keyword evidence="6" id="KW-0521">NADP</keyword>
<keyword evidence="9 13" id="KW-1133">Transmembrane helix</keyword>
<keyword evidence="11" id="KW-0793">Thylakoid</keyword>
<dbReference type="InterPro" id="IPR045693">
    <property type="entry name" value="Ndh2_N"/>
</dbReference>
<dbReference type="InterPro" id="IPR010096">
    <property type="entry name" value="NADH-Q_OxRdtase_suN/2"/>
</dbReference>
<feature type="transmembrane region" description="Helical" evidence="13">
    <location>
        <begin position="411"/>
        <end position="432"/>
    </location>
</feature>
<evidence type="ECO:0000313" key="17">
    <source>
        <dbReference type="Proteomes" id="UP000825935"/>
    </source>
</evidence>
<feature type="transmembrane region" description="Helical" evidence="13">
    <location>
        <begin position="281"/>
        <end position="301"/>
    </location>
</feature>
<evidence type="ECO:0000256" key="4">
    <source>
        <dbReference type="ARBA" id="ARBA00022692"/>
    </source>
</evidence>
<proteinExistence type="inferred from homology"/>
<evidence type="ECO:0000256" key="13">
    <source>
        <dbReference type="SAM" id="Phobius"/>
    </source>
</evidence>
<feature type="domain" description="NADH:quinone oxidoreductase/Mrp antiporter transmembrane" evidence="14">
    <location>
        <begin position="132"/>
        <end position="427"/>
    </location>
</feature>
<keyword evidence="12 13" id="KW-0472">Membrane</keyword>
<dbReference type="GO" id="GO:0008137">
    <property type="term" value="F:NADH dehydrogenase (ubiquinone) activity"/>
    <property type="evidence" value="ECO:0007669"/>
    <property type="project" value="InterPro"/>
</dbReference>
<sequence length="501" mass="55926">MNDINSFLSRLNSIINFSTILPKIILIVGLITIVITDLVNKGKNANFLYKIFLISTLVSMGILFYQLISVIAFEDLYTNNTFNNLFRFFILICSFISVLLSVDYVLCSKISLVEFPLFKISAGLGGMILSCATNLITIYVSLEFLALSSCFLSGYTKRDIRSNEASMKFLLMSGASSSSLLNDFSLLYGFSDGQVQLDNIIDKILFSQYIPIICISAAFILAGTAFKLSLFPFHQWTPDVYEGSPTPVVAFFSVTSKVAALCLFTRLFRLIFPYLSNEWHIVVELLAISSMILGNLIVVTQRSFKRMLAYSSISQIGYVMIGILAADLENGYASMITYRFIYIFMNLGTFARITPFSLRTGSDNIKDYAGLYMKDPVLTFSLVLCLLSLGGIPPLSGFFGKLYLFWHGWKAGLYLSVTVALVTSVISIFYYLKIIKLMLTKTTNLVDTLKTYENQKSLVSSIISTKLKSSVEMAMILCALASTLSGLFMDPIIKITRNTFF</sequence>
<feature type="transmembrane region" description="Helical" evidence="13">
    <location>
        <begin position="85"/>
        <end position="106"/>
    </location>
</feature>
<evidence type="ECO:0000256" key="10">
    <source>
        <dbReference type="ARBA" id="ARBA00023027"/>
    </source>
</evidence>
<keyword evidence="4 13" id="KW-0812">Transmembrane</keyword>
<gene>
    <name evidence="16" type="ORF">KP509_13G053100</name>
</gene>
<keyword evidence="3" id="KW-0934">Plastid</keyword>
<feature type="transmembrane region" description="Helical" evidence="13">
    <location>
        <begin position="378"/>
        <end position="399"/>
    </location>
</feature>
<keyword evidence="5" id="KW-0874">Quinone</keyword>
<evidence type="ECO:0000256" key="12">
    <source>
        <dbReference type="ARBA" id="ARBA00023136"/>
    </source>
</evidence>
<dbReference type="OMA" id="IMLAYST"/>
<evidence type="ECO:0000256" key="6">
    <source>
        <dbReference type="ARBA" id="ARBA00022857"/>
    </source>
</evidence>
<keyword evidence="17" id="KW-1185">Reference proteome</keyword>
<keyword evidence="10" id="KW-0520">NAD</keyword>
<evidence type="ECO:0000313" key="16">
    <source>
        <dbReference type="EMBL" id="KAH7421358.1"/>
    </source>
</evidence>
<evidence type="ECO:0000256" key="8">
    <source>
        <dbReference type="ARBA" id="ARBA00022967"/>
    </source>
</evidence>
<keyword evidence="8" id="KW-1278">Translocase</keyword>
<dbReference type="InterPro" id="IPR001750">
    <property type="entry name" value="ND/Mrp_TM"/>
</dbReference>
<comment type="caution">
    <text evidence="16">The sequence shown here is derived from an EMBL/GenBank/DDBJ whole genome shotgun (WGS) entry which is preliminary data.</text>
</comment>
<evidence type="ECO:0000256" key="2">
    <source>
        <dbReference type="ARBA" id="ARBA00022448"/>
    </source>
</evidence>
<feature type="transmembrane region" description="Helical" evidence="13">
    <location>
        <begin position="307"/>
        <end position="328"/>
    </location>
</feature>
<feature type="domain" description="NAD(P)H-quinone oxidoreductase subunit 2 N-terminal" evidence="15">
    <location>
        <begin position="15"/>
        <end position="103"/>
    </location>
</feature>
<dbReference type="HAMAP" id="MF_00445">
    <property type="entry name" value="NDH1_NuoN_1"/>
    <property type="match status" value="1"/>
</dbReference>
<dbReference type="NCBIfam" id="TIGR01770">
    <property type="entry name" value="NDH_I_N"/>
    <property type="match status" value="1"/>
</dbReference>
<evidence type="ECO:0000256" key="3">
    <source>
        <dbReference type="ARBA" id="ARBA00022528"/>
    </source>
</evidence>
<dbReference type="GO" id="GO:0048038">
    <property type="term" value="F:quinone binding"/>
    <property type="evidence" value="ECO:0007669"/>
    <property type="project" value="UniProtKB-KW"/>
</dbReference>
<accession>A0A8T2TFT4</accession>
<reference evidence="16" key="1">
    <citation type="submission" date="2021-08" db="EMBL/GenBank/DDBJ databases">
        <title>WGS assembly of Ceratopteris richardii.</title>
        <authorList>
            <person name="Marchant D.B."/>
            <person name="Chen G."/>
            <person name="Jenkins J."/>
            <person name="Shu S."/>
            <person name="Leebens-Mack J."/>
            <person name="Grimwood J."/>
            <person name="Schmutz J."/>
            <person name="Soltis P."/>
            <person name="Soltis D."/>
            <person name="Chen Z.-H."/>
        </authorList>
    </citation>
    <scope>NUCLEOTIDE SEQUENCE</scope>
    <source>
        <strain evidence="16">Whitten #5841</strain>
        <tissue evidence="16">Leaf</tissue>
    </source>
</reference>
<feature type="transmembrane region" description="Helical" evidence="13">
    <location>
        <begin position="340"/>
        <end position="358"/>
    </location>
</feature>
<evidence type="ECO:0000256" key="5">
    <source>
        <dbReference type="ARBA" id="ARBA00022719"/>
    </source>
</evidence>
<dbReference type="Proteomes" id="UP000825935">
    <property type="component" value="Chromosome 13"/>
</dbReference>
<evidence type="ECO:0000259" key="15">
    <source>
        <dbReference type="Pfam" id="PF19530"/>
    </source>
</evidence>
<keyword evidence="2" id="KW-0813">Transport</keyword>
<protein>
    <recommendedName>
        <fullName evidence="18">NADH-plastoquinone oxidoreductase subunit 2</fullName>
    </recommendedName>
</protein>
<dbReference type="Pfam" id="PF00361">
    <property type="entry name" value="Proton_antipo_M"/>
    <property type="match status" value="1"/>
</dbReference>
<evidence type="ECO:0000259" key="14">
    <source>
        <dbReference type="Pfam" id="PF00361"/>
    </source>
</evidence>
<feature type="transmembrane region" description="Helical" evidence="13">
    <location>
        <begin position="51"/>
        <end position="73"/>
    </location>
</feature>
<keyword evidence="3" id="KW-0150">Chloroplast</keyword>
<comment type="subcellular location">
    <subcellularLocation>
        <location evidence="1">Membrane</location>
        <topology evidence="1">Multi-pass membrane protein</topology>
    </subcellularLocation>
</comment>
<keyword evidence="7" id="KW-0618">Plastoquinone</keyword>
<dbReference type="GO" id="GO:0042773">
    <property type="term" value="P:ATP synthesis coupled electron transport"/>
    <property type="evidence" value="ECO:0007669"/>
    <property type="project" value="InterPro"/>
</dbReference>
<feature type="non-terminal residue" evidence="16">
    <location>
        <position position="501"/>
    </location>
</feature>
<evidence type="ECO:0000256" key="1">
    <source>
        <dbReference type="ARBA" id="ARBA00004141"/>
    </source>
</evidence>
<feature type="transmembrane region" description="Helical" evidence="13">
    <location>
        <begin position="20"/>
        <end position="39"/>
    </location>
</feature>
<feature type="transmembrane region" description="Helical" evidence="13">
    <location>
        <begin position="209"/>
        <end position="228"/>
    </location>
</feature>
<dbReference type="OrthoDB" id="1876953at2759"/>
<evidence type="ECO:0000256" key="9">
    <source>
        <dbReference type="ARBA" id="ARBA00022989"/>
    </source>
</evidence>
<dbReference type="AlphaFoldDB" id="A0A8T2TFT4"/>
<dbReference type="Pfam" id="PF19530">
    <property type="entry name" value="Ndh2_N"/>
    <property type="match status" value="1"/>
</dbReference>
<evidence type="ECO:0000256" key="7">
    <source>
        <dbReference type="ARBA" id="ARBA00022957"/>
    </source>
</evidence>
<dbReference type="PRINTS" id="PR01434">
    <property type="entry name" value="NADHDHGNASE5"/>
</dbReference>
<dbReference type="EMBL" id="CM035418">
    <property type="protein sequence ID" value="KAH7421358.1"/>
    <property type="molecule type" value="Genomic_DNA"/>
</dbReference>
<evidence type="ECO:0000256" key="11">
    <source>
        <dbReference type="ARBA" id="ARBA00023078"/>
    </source>
</evidence>
<feature type="transmembrane region" description="Helical" evidence="13">
    <location>
        <begin position="127"/>
        <end position="149"/>
    </location>
</feature>
<dbReference type="GO" id="GO:0016020">
    <property type="term" value="C:membrane"/>
    <property type="evidence" value="ECO:0007669"/>
    <property type="project" value="UniProtKB-SubCell"/>
</dbReference>
<name>A0A8T2TFT4_CERRI</name>
<evidence type="ECO:0008006" key="18">
    <source>
        <dbReference type="Google" id="ProtNLM"/>
    </source>
</evidence>
<dbReference type="PANTHER" id="PTHR22773">
    <property type="entry name" value="NADH DEHYDROGENASE"/>
    <property type="match status" value="1"/>
</dbReference>